<accession>A0ABQ8CZW7</accession>
<organism evidence="3 4">
    <name type="scientific">Brassica napus</name>
    <name type="common">Rape</name>
    <dbReference type="NCBI Taxonomy" id="3708"/>
    <lineage>
        <taxon>Eukaryota</taxon>
        <taxon>Viridiplantae</taxon>
        <taxon>Streptophyta</taxon>
        <taxon>Embryophyta</taxon>
        <taxon>Tracheophyta</taxon>
        <taxon>Spermatophyta</taxon>
        <taxon>Magnoliopsida</taxon>
        <taxon>eudicotyledons</taxon>
        <taxon>Gunneridae</taxon>
        <taxon>Pentapetalae</taxon>
        <taxon>rosids</taxon>
        <taxon>malvids</taxon>
        <taxon>Brassicales</taxon>
        <taxon>Brassicaceae</taxon>
        <taxon>Brassiceae</taxon>
        <taxon>Brassica</taxon>
    </lineage>
</organism>
<sequence length="114" mass="13414">MDIQKAYEAPTIDYVHLQMLKAQLQLQYRMEEEYWRTKSRILWLQAGDKNTKQAVATRCCTTGRARSVSFIVFTDPCVAERVTMEKHTIDGRTVEAKKAVPRDDLVWIRLFEFQ</sequence>
<evidence type="ECO:0000313" key="3">
    <source>
        <dbReference type="EMBL" id="KAH0922651.1"/>
    </source>
</evidence>
<keyword evidence="4" id="KW-1185">Reference proteome</keyword>
<gene>
    <name evidence="3" type="ORF">HID58_022669</name>
</gene>
<evidence type="ECO:0000256" key="1">
    <source>
        <dbReference type="ARBA" id="ARBA00022737"/>
    </source>
</evidence>
<reference evidence="3 4" key="1">
    <citation type="submission" date="2021-05" db="EMBL/GenBank/DDBJ databases">
        <title>Genome Assembly of Synthetic Allotetraploid Brassica napus Reveals Homoeologous Exchanges between Subgenomes.</title>
        <authorList>
            <person name="Davis J.T."/>
        </authorList>
    </citation>
    <scope>NUCLEOTIDE SEQUENCE [LARGE SCALE GENOMIC DNA]</scope>
    <source>
        <strain evidence="4">cv. Da-Ae</strain>
        <tissue evidence="3">Seedling</tissue>
    </source>
</reference>
<dbReference type="SUPFAM" id="SSF54928">
    <property type="entry name" value="RNA-binding domain, RBD"/>
    <property type="match status" value="1"/>
</dbReference>
<comment type="caution">
    <text evidence="3">The sequence shown here is derived from an EMBL/GenBank/DDBJ whole genome shotgun (WGS) entry which is preliminary data.</text>
</comment>
<proteinExistence type="predicted"/>
<dbReference type="InterPro" id="IPR035979">
    <property type="entry name" value="RBD_domain_sf"/>
</dbReference>
<keyword evidence="1" id="KW-0677">Repeat</keyword>
<dbReference type="Proteomes" id="UP000824890">
    <property type="component" value="Unassembled WGS sequence"/>
</dbReference>
<name>A0ABQ8CZW7_BRANA</name>
<dbReference type="PANTHER" id="PTHR48032">
    <property type="entry name" value="RNA-BINDING PROTEIN MUSASHI HOMOLOG RBP6"/>
    <property type="match status" value="1"/>
</dbReference>
<dbReference type="Gene3D" id="3.30.70.330">
    <property type="match status" value="1"/>
</dbReference>
<dbReference type="PANTHER" id="PTHR48032:SF6">
    <property type="entry name" value="RNA-BINDING (RRM_RBD_RNP MOTIFS) FAMILY PROTEIN"/>
    <property type="match status" value="1"/>
</dbReference>
<evidence type="ECO:0000256" key="2">
    <source>
        <dbReference type="ARBA" id="ARBA00022884"/>
    </source>
</evidence>
<dbReference type="InterPro" id="IPR012677">
    <property type="entry name" value="Nucleotide-bd_a/b_plait_sf"/>
</dbReference>
<protein>
    <submittedName>
        <fullName evidence="3">Uncharacterized protein</fullName>
    </submittedName>
</protein>
<evidence type="ECO:0000313" key="4">
    <source>
        <dbReference type="Proteomes" id="UP000824890"/>
    </source>
</evidence>
<keyword evidence="2" id="KW-0694">RNA-binding</keyword>
<dbReference type="EMBL" id="JAGKQM010000006">
    <property type="protein sequence ID" value="KAH0922651.1"/>
    <property type="molecule type" value="Genomic_DNA"/>
</dbReference>